<accession>A0A8T4L559</accession>
<evidence type="ECO:0000313" key="6">
    <source>
        <dbReference type="Proteomes" id="UP000675968"/>
    </source>
</evidence>
<dbReference type="InterPro" id="IPR011611">
    <property type="entry name" value="PfkB_dom"/>
</dbReference>
<organism evidence="5 6">
    <name type="scientific">Candidatus Iainarchaeum sp</name>
    <dbReference type="NCBI Taxonomy" id="3101447"/>
    <lineage>
        <taxon>Archaea</taxon>
        <taxon>Candidatus Iainarchaeota</taxon>
        <taxon>Candidatus Iainarchaeia</taxon>
        <taxon>Candidatus Iainarchaeales</taxon>
        <taxon>Candidatus Iainarchaeaceae</taxon>
        <taxon>Candidatus Iainarchaeum</taxon>
    </lineage>
</organism>
<reference evidence="5" key="1">
    <citation type="submission" date="2021-03" db="EMBL/GenBank/DDBJ databases">
        <authorList>
            <person name="Jaffe A."/>
        </authorList>
    </citation>
    <scope>NUCLEOTIDE SEQUENCE</scope>
    <source>
        <strain evidence="5">RIFCSPLOWO2_01_FULL_AR10_48_17</strain>
    </source>
</reference>
<sequence>MPNLLSVGSIGIDSVSTPFGRANKVVGGSGSYSAIAASFFVPTALVSMVGKDFSKKHMEVFEKQGIDTSGIEVHPSKKTMVWRAHYGYDINDAKTDAIKLNAYADFVPTLSERHARIPFLFLANSDPEQQLSVLKQMARKPRLSVCDTMNFYIKKNPAKVREMVRSADIGLMNDAEARMLFKTTNLVKCAKEILKLNSKYAIIKKGENGVVLFSDNNSYFALPGYALENIKDPTGCGDAFAGAFLGFLAQSMNFDESNIRRALVTASAVASFNAEDFSFNRLLSLTQTEIRQRVREFRKIVLF</sequence>
<dbReference type="PANTHER" id="PTHR10584">
    <property type="entry name" value="SUGAR KINASE"/>
    <property type="match status" value="1"/>
</dbReference>
<protein>
    <submittedName>
        <fullName evidence="5">Sugar kinase</fullName>
    </submittedName>
</protein>
<dbReference type="GO" id="GO:0005829">
    <property type="term" value="C:cytosol"/>
    <property type="evidence" value="ECO:0007669"/>
    <property type="project" value="TreeGrafter"/>
</dbReference>
<feature type="domain" description="Carbohydrate kinase PfkB" evidence="4">
    <location>
        <begin position="19"/>
        <end position="270"/>
    </location>
</feature>
<dbReference type="PANTHER" id="PTHR10584:SF166">
    <property type="entry name" value="RIBOKINASE"/>
    <property type="match status" value="1"/>
</dbReference>
<evidence type="ECO:0000256" key="2">
    <source>
        <dbReference type="ARBA" id="ARBA00022679"/>
    </source>
</evidence>
<name>A0A8T4L559_9ARCH</name>
<proteinExistence type="inferred from homology"/>
<keyword evidence="3 5" id="KW-0418">Kinase</keyword>
<dbReference type="InterPro" id="IPR029056">
    <property type="entry name" value="Ribokinase-like"/>
</dbReference>
<dbReference type="AlphaFoldDB" id="A0A8T4L559"/>
<evidence type="ECO:0000259" key="4">
    <source>
        <dbReference type="Pfam" id="PF00294"/>
    </source>
</evidence>
<gene>
    <name evidence="5" type="ORF">J4215_05305</name>
</gene>
<dbReference type="Pfam" id="PF00294">
    <property type="entry name" value="PfkB"/>
    <property type="match status" value="1"/>
</dbReference>
<reference evidence="5" key="2">
    <citation type="submission" date="2021-05" db="EMBL/GenBank/DDBJ databases">
        <title>Protein family content uncovers lineage relationships and bacterial pathway maintenance mechanisms in DPANN archaea.</title>
        <authorList>
            <person name="Castelle C.J."/>
            <person name="Meheust R."/>
            <person name="Jaffe A.L."/>
            <person name="Seitz K."/>
            <person name="Gong X."/>
            <person name="Baker B.J."/>
            <person name="Banfield J.F."/>
        </authorList>
    </citation>
    <scope>NUCLEOTIDE SEQUENCE</scope>
    <source>
        <strain evidence="5">RIFCSPLOWO2_01_FULL_AR10_48_17</strain>
    </source>
</reference>
<evidence type="ECO:0000256" key="3">
    <source>
        <dbReference type="ARBA" id="ARBA00022777"/>
    </source>
</evidence>
<comment type="similarity">
    <text evidence="1">Belongs to the carbohydrate kinase PfkB family.</text>
</comment>
<dbReference type="Proteomes" id="UP000675968">
    <property type="component" value="Unassembled WGS sequence"/>
</dbReference>
<dbReference type="Gene3D" id="3.40.1190.20">
    <property type="match status" value="1"/>
</dbReference>
<keyword evidence="2" id="KW-0808">Transferase</keyword>
<dbReference type="SUPFAM" id="SSF53613">
    <property type="entry name" value="Ribokinase-like"/>
    <property type="match status" value="1"/>
</dbReference>
<dbReference type="EMBL" id="JAGVWC010000011">
    <property type="protein sequence ID" value="MBS3061971.1"/>
    <property type="molecule type" value="Genomic_DNA"/>
</dbReference>
<evidence type="ECO:0000256" key="1">
    <source>
        <dbReference type="ARBA" id="ARBA00010688"/>
    </source>
</evidence>
<dbReference type="GO" id="GO:0016301">
    <property type="term" value="F:kinase activity"/>
    <property type="evidence" value="ECO:0007669"/>
    <property type="project" value="UniProtKB-KW"/>
</dbReference>
<comment type="caution">
    <text evidence="5">The sequence shown here is derived from an EMBL/GenBank/DDBJ whole genome shotgun (WGS) entry which is preliminary data.</text>
</comment>
<evidence type="ECO:0000313" key="5">
    <source>
        <dbReference type="EMBL" id="MBS3061971.1"/>
    </source>
</evidence>